<dbReference type="CDD" id="cd01647">
    <property type="entry name" value="RT_LTR"/>
    <property type="match status" value="1"/>
</dbReference>
<sequence length="1133" mass="129066">MGMVLRWLCTLLLLTRSRVVGLRVTIDSWTSNGGMVRFSAESEYWHPEETRVPERIRGTVSLKIPPFWKSNPALWFKQLESQFINCGIVQDSTKYHAVVAAIESNILSEVSDIIMKTPENNMYGKLKTTMINRFSEPETTKLKKLLHTFELGDKRSSQLLREMQELSDNKFSDDVLKILWIQRLPAQCQTVLSCFDSELEELASKADKIMQATTNTVINEATADPPEIFQNLQNQVEELIQKVEALNNRPAKNWYNKPTQMRRQDSTPDVRPCCGKLVVSHSYAATGENGSEISRLFMTDVTTKTQFLIDTGADVSVLPPRYSDRSKGHTNLFLSAVNGTKIGTYGDRTLTLDFNFKKLTWKFLIADVSKPIIGSDFLNHFDLLVDIKKQRIFARSEITPYVGNTNKETTMVGFTDAYMDFASQFLLKEFTDISSSPGNGNITVKHNVRHRIETVGPPIFSKARRLSPEKLKIAKEEFRVMIEKGICRPSNNEWASPLHIVPKKNGEWRPYGDYRRLNNVTISDRYPIPHIHDFAQTLAGNSIFSTIDLVKAYHQIPVEDKDILKTAIITPFGLFEFPFMSFGLCNAAQTFQRFIHEVTRNLDFCFPYIDDILVASNNQEQHKQHLRLLFERLRQYGIIINKAKCVFSKSNVKFLGYLIDSNGIQPLPEKVAVITNFKLPGTIKDLQRFLGMVNYYRRFIPDAAEAQLKLQNILSGKANIVADTLSRIQEVLIPKPVNYEAVAEAQENDEELKSLLMTSTDSNLHFKKISIPDSNKQMYCDISIGVIRPYIPPQFRRQVFESIHNLSHSGIRATTKLLRTKFIWPSINKDSVLWTRNCIQCQKSKIGKHTRSLVSTLPTPNERFKTVHIDIVGPLPCSKGYKYLLTCIDRFTRWTEAIPLEDIKAETVVQAFLSGWIARFGVPAEIKHDQGTQFESSLFKEVAKIFRTKTSHTTAYHPQSNGAIECWHRPLKAATTCHATPQWIETLPLILLGFRSVLHEDLGTSTSELVYGDTFRLPGEFLADLKSEVSQSVFAENLKSKMQLLRPVAAAHHARSNVFIHKALATCSHVFLRHDVVRRSLQHPYDGPYRVISRNEKTFTIQIKNSAKVVSFDRVKPAFLLKDYVITQGGAVQ</sequence>
<dbReference type="SUPFAM" id="SSF56672">
    <property type="entry name" value="DNA/RNA polymerases"/>
    <property type="match status" value="1"/>
</dbReference>
<evidence type="ECO:0000256" key="7">
    <source>
        <dbReference type="ARBA" id="ARBA00022918"/>
    </source>
</evidence>
<feature type="signal peptide" evidence="8">
    <location>
        <begin position="1"/>
        <end position="21"/>
    </location>
</feature>
<keyword evidence="7" id="KW-0695">RNA-directed DNA polymerase</keyword>
<keyword evidence="6" id="KW-0378">Hydrolase</keyword>
<evidence type="ECO:0000259" key="11">
    <source>
        <dbReference type="PROSITE" id="PS50994"/>
    </source>
</evidence>
<comment type="caution">
    <text evidence="12">The sequence shown here is derived from an EMBL/GenBank/DDBJ whole genome shotgun (WGS) entry which is preliminary data.</text>
</comment>
<evidence type="ECO:0000313" key="13">
    <source>
        <dbReference type="Proteomes" id="UP000719412"/>
    </source>
</evidence>
<dbReference type="Gene3D" id="3.30.420.10">
    <property type="entry name" value="Ribonuclease H-like superfamily/Ribonuclease H"/>
    <property type="match status" value="1"/>
</dbReference>
<dbReference type="GO" id="GO:0003964">
    <property type="term" value="F:RNA-directed DNA polymerase activity"/>
    <property type="evidence" value="ECO:0007669"/>
    <property type="project" value="UniProtKB-KW"/>
</dbReference>
<keyword evidence="3" id="KW-0548">Nucleotidyltransferase</keyword>
<keyword evidence="13" id="KW-1185">Reference proteome</keyword>
<reference evidence="12" key="2">
    <citation type="submission" date="2021-08" db="EMBL/GenBank/DDBJ databases">
        <authorList>
            <person name="Eriksson T."/>
        </authorList>
    </citation>
    <scope>NUCLEOTIDE SEQUENCE</scope>
    <source>
        <strain evidence="12">Stoneville</strain>
        <tissue evidence="12">Whole head</tissue>
    </source>
</reference>
<keyword evidence="8" id="KW-0732">Signal</keyword>
<keyword evidence="2" id="KW-0808">Transferase</keyword>
<dbReference type="PROSITE" id="PS50994">
    <property type="entry name" value="INTEGRASE"/>
    <property type="match status" value="1"/>
</dbReference>
<dbReference type="GO" id="GO:0006508">
    <property type="term" value="P:proteolysis"/>
    <property type="evidence" value="ECO:0007669"/>
    <property type="project" value="InterPro"/>
</dbReference>
<evidence type="ECO:0000256" key="8">
    <source>
        <dbReference type="SAM" id="SignalP"/>
    </source>
</evidence>
<dbReference type="Proteomes" id="UP000719412">
    <property type="component" value="Unassembled WGS sequence"/>
</dbReference>
<dbReference type="InterPro" id="IPR043502">
    <property type="entry name" value="DNA/RNA_pol_sf"/>
</dbReference>
<dbReference type="InterPro" id="IPR001969">
    <property type="entry name" value="Aspartic_peptidase_AS"/>
</dbReference>
<dbReference type="SUPFAM" id="SSF53098">
    <property type="entry name" value="Ribonuclease H-like"/>
    <property type="match status" value="1"/>
</dbReference>
<organism evidence="12 13">
    <name type="scientific">Tenebrio molitor</name>
    <name type="common">Yellow mealworm beetle</name>
    <dbReference type="NCBI Taxonomy" id="7067"/>
    <lineage>
        <taxon>Eukaryota</taxon>
        <taxon>Metazoa</taxon>
        <taxon>Ecdysozoa</taxon>
        <taxon>Arthropoda</taxon>
        <taxon>Hexapoda</taxon>
        <taxon>Insecta</taxon>
        <taxon>Pterygota</taxon>
        <taxon>Neoptera</taxon>
        <taxon>Endopterygota</taxon>
        <taxon>Coleoptera</taxon>
        <taxon>Polyphaga</taxon>
        <taxon>Cucujiformia</taxon>
        <taxon>Tenebrionidae</taxon>
        <taxon>Tenebrio</taxon>
    </lineage>
</organism>
<feature type="domain" description="Integrase catalytic" evidence="11">
    <location>
        <begin position="854"/>
        <end position="1026"/>
    </location>
</feature>
<evidence type="ECO:0000259" key="10">
    <source>
        <dbReference type="PROSITE" id="PS50878"/>
    </source>
</evidence>
<dbReference type="InterPro" id="IPR043128">
    <property type="entry name" value="Rev_trsase/Diguanyl_cyclase"/>
</dbReference>
<evidence type="ECO:0000256" key="3">
    <source>
        <dbReference type="ARBA" id="ARBA00022695"/>
    </source>
</evidence>
<evidence type="ECO:0000256" key="5">
    <source>
        <dbReference type="ARBA" id="ARBA00022759"/>
    </source>
</evidence>
<dbReference type="InterPro" id="IPR001584">
    <property type="entry name" value="Integrase_cat-core"/>
</dbReference>
<dbReference type="GO" id="GO:0003676">
    <property type="term" value="F:nucleic acid binding"/>
    <property type="evidence" value="ECO:0007669"/>
    <property type="project" value="InterPro"/>
</dbReference>
<dbReference type="Gene3D" id="1.10.340.70">
    <property type="match status" value="1"/>
</dbReference>
<dbReference type="GO" id="GO:0004190">
    <property type="term" value="F:aspartic-type endopeptidase activity"/>
    <property type="evidence" value="ECO:0007669"/>
    <property type="project" value="InterPro"/>
</dbReference>
<dbReference type="PROSITE" id="PS50175">
    <property type="entry name" value="ASP_PROT_RETROV"/>
    <property type="match status" value="1"/>
</dbReference>
<keyword evidence="5" id="KW-0255">Endonuclease</keyword>
<evidence type="ECO:0000256" key="2">
    <source>
        <dbReference type="ARBA" id="ARBA00022679"/>
    </source>
</evidence>
<evidence type="ECO:0000256" key="6">
    <source>
        <dbReference type="ARBA" id="ARBA00022801"/>
    </source>
</evidence>
<dbReference type="EMBL" id="JABDTM020011344">
    <property type="protein sequence ID" value="KAH0820628.1"/>
    <property type="molecule type" value="Genomic_DNA"/>
</dbReference>
<evidence type="ECO:0000313" key="12">
    <source>
        <dbReference type="EMBL" id="KAH0820628.1"/>
    </source>
</evidence>
<dbReference type="FunFam" id="2.40.70.10:FF:000130">
    <property type="entry name" value="Retrovirus-related Pol polyprotein from transposon opus-like Protein"/>
    <property type="match status" value="1"/>
</dbReference>
<evidence type="ECO:0000256" key="4">
    <source>
        <dbReference type="ARBA" id="ARBA00022722"/>
    </source>
</evidence>
<dbReference type="GO" id="GO:0004519">
    <property type="term" value="F:endonuclease activity"/>
    <property type="evidence" value="ECO:0007669"/>
    <property type="project" value="UniProtKB-KW"/>
</dbReference>
<dbReference type="Gene3D" id="3.10.10.10">
    <property type="entry name" value="HIV Type 1 Reverse Transcriptase, subunit A, domain 1"/>
    <property type="match status" value="1"/>
</dbReference>
<dbReference type="InterPro" id="IPR036397">
    <property type="entry name" value="RNaseH_sf"/>
</dbReference>
<protein>
    <recommendedName>
        <fullName evidence="1">RNA-directed DNA polymerase</fullName>
        <ecNumber evidence="1">2.7.7.49</ecNumber>
    </recommendedName>
</protein>
<dbReference type="InterPro" id="IPR000477">
    <property type="entry name" value="RT_dom"/>
</dbReference>
<dbReference type="AlphaFoldDB" id="A0A8J6LIY6"/>
<accession>A0A8J6LIY6</accession>
<dbReference type="Pfam" id="PF00665">
    <property type="entry name" value="rve"/>
    <property type="match status" value="1"/>
</dbReference>
<dbReference type="PANTHER" id="PTHR37984:SF5">
    <property type="entry name" value="PROTEIN NYNRIN-LIKE"/>
    <property type="match status" value="1"/>
</dbReference>
<keyword evidence="4" id="KW-0540">Nuclease</keyword>
<dbReference type="InterPro" id="IPR021109">
    <property type="entry name" value="Peptidase_aspartic_dom_sf"/>
</dbReference>
<dbReference type="PROSITE" id="PS00141">
    <property type="entry name" value="ASP_PROTEASE"/>
    <property type="match status" value="1"/>
</dbReference>
<feature type="domain" description="Peptidase A2" evidence="9">
    <location>
        <begin position="305"/>
        <end position="377"/>
    </location>
</feature>
<dbReference type="GO" id="GO:0015074">
    <property type="term" value="P:DNA integration"/>
    <property type="evidence" value="ECO:0007669"/>
    <property type="project" value="InterPro"/>
</dbReference>
<dbReference type="InterPro" id="IPR055469">
    <property type="entry name" value="DUF7041"/>
</dbReference>
<dbReference type="PROSITE" id="PS50878">
    <property type="entry name" value="RT_POL"/>
    <property type="match status" value="1"/>
</dbReference>
<dbReference type="InterPro" id="IPR041588">
    <property type="entry name" value="Integrase_H2C2"/>
</dbReference>
<name>A0A8J6LIY6_TENMO</name>
<evidence type="ECO:0000259" key="9">
    <source>
        <dbReference type="PROSITE" id="PS50175"/>
    </source>
</evidence>
<dbReference type="Gene3D" id="2.40.70.10">
    <property type="entry name" value="Acid Proteases"/>
    <property type="match status" value="1"/>
</dbReference>
<evidence type="ECO:0000256" key="1">
    <source>
        <dbReference type="ARBA" id="ARBA00012493"/>
    </source>
</evidence>
<reference evidence="12" key="1">
    <citation type="journal article" date="2020" name="J Insects Food Feed">
        <title>The yellow mealworm (Tenebrio molitor) genome: a resource for the emerging insects as food and feed industry.</title>
        <authorList>
            <person name="Eriksson T."/>
            <person name="Andere A."/>
            <person name="Kelstrup H."/>
            <person name="Emery V."/>
            <person name="Picard C."/>
        </authorList>
    </citation>
    <scope>NUCLEOTIDE SEQUENCE</scope>
    <source>
        <strain evidence="12">Stoneville</strain>
        <tissue evidence="12">Whole head</tissue>
    </source>
</reference>
<dbReference type="GO" id="GO:0042575">
    <property type="term" value="C:DNA polymerase complex"/>
    <property type="evidence" value="ECO:0007669"/>
    <property type="project" value="UniProtKB-ARBA"/>
</dbReference>
<dbReference type="InterPro" id="IPR001995">
    <property type="entry name" value="Peptidase_A2_cat"/>
</dbReference>
<dbReference type="InterPro" id="IPR050951">
    <property type="entry name" value="Retrovirus_Pol_polyprotein"/>
</dbReference>
<feature type="chain" id="PRO_5035165886" description="RNA-directed DNA polymerase" evidence="8">
    <location>
        <begin position="22"/>
        <end position="1133"/>
    </location>
</feature>
<dbReference type="EC" id="2.7.7.49" evidence="1"/>
<gene>
    <name evidence="12" type="ORF">GEV33_002163</name>
</gene>
<dbReference type="FunFam" id="3.30.420.10:FF:000032">
    <property type="entry name" value="Retrovirus-related Pol polyprotein from transposon 297-like Protein"/>
    <property type="match status" value="1"/>
</dbReference>
<dbReference type="InterPro" id="IPR012337">
    <property type="entry name" value="RNaseH-like_sf"/>
</dbReference>
<dbReference type="Pfam" id="PF23055">
    <property type="entry name" value="DUF7041"/>
    <property type="match status" value="1"/>
</dbReference>
<dbReference type="Pfam" id="PF00078">
    <property type="entry name" value="RVT_1"/>
    <property type="match status" value="1"/>
</dbReference>
<dbReference type="Pfam" id="PF17921">
    <property type="entry name" value="Integrase_H2C2"/>
    <property type="match status" value="1"/>
</dbReference>
<feature type="domain" description="Reverse transcriptase" evidence="10">
    <location>
        <begin position="482"/>
        <end position="659"/>
    </location>
</feature>
<dbReference type="PANTHER" id="PTHR37984">
    <property type="entry name" value="PROTEIN CBG26694"/>
    <property type="match status" value="1"/>
</dbReference>
<dbReference type="Gene3D" id="3.30.70.270">
    <property type="match status" value="1"/>
</dbReference>
<proteinExistence type="predicted"/>
<dbReference type="SUPFAM" id="SSF50630">
    <property type="entry name" value="Acid proteases"/>
    <property type="match status" value="1"/>
</dbReference>